<dbReference type="SUPFAM" id="SSF101874">
    <property type="entry name" value="YceI-like"/>
    <property type="match status" value="1"/>
</dbReference>
<dbReference type="EMBL" id="BMLB01000008">
    <property type="protein sequence ID" value="GGK81943.1"/>
    <property type="molecule type" value="Genomic_DNA"/>
</dbReference>
<gene>
    <name evidence="3" type="ORF">GCM10011509_33040</name>
</gene>
<evidence type="ECO:0000256" key="1">
    <source>
        <dbReference type="ARBA" id="ARBA00008812"/>
    </source>
</evidence>
<proteinExistence type="inferred from homology"/>
<feature type="domain" description="Lipid/polyisoprenoid-binding YceI-like" evidence="2">
    <location>
        <begin position="11"/>
        <end position="180"/>
    </location>
</feature>
<comment type="similarity">
    <text evidence="1">Belongs to the UPF0312 family.</text>
</comment>
<dbReference type="PANTHER" id="PTHR34406">
    <property type="entry name" value="PROTEIN YCEI"/>
    <property type="match status" value="1"/>
</dbReference>
<comment type="caution">
    <text evidence="3">The sequence shown here is derived from an EMBL/GenBank/DDBJ whole genome shotgun (WGS) entry which is preliminary data.</text>
</comment>
<protein>
    <submittedName>
        <fullName evidence="3">Polyisoprenoid-binding protein</fullName>
    </submittedName>
</protein>
<dbReference type="RefSeq" id="WP_022919838.1">
    <property type="nucleotide sequence ID" value="NZ_BMLB01000008.1"/>
</dbReference>
<evidence type="ECO:0000259" key="2">
    <source>
        <dbReference type="SMART" id="SM00867"/>
    </source>
</evidence>
<evidence type="ECO:0000313" key="3">
    <source>
        <dbReference type="EMBL" id="GGK81943.1"/>
    </source>
</evidence>
<dbReference type="Proteomes" id="UP000662111">
    <property type="component" value="Unassembled WGS sequence"/>
</dbReference>
<evidence type="ECO:0000313" key="4">
    <source>
        <dbReference type="Proteomes" id="UP000662111"/>
    </source>
</evidence>
<organism evidence="3 4">
    <name type="scientific">Ornithinimicrobium pekingense</name>
    <dbReference type="NCBI Taxonomy" id="384677"/>
    <lineage>
        <taxon>Bacteria</taxon>
        <taxon>Bacillati</taxon>
        <taxon>Actinomycetota</taxon>
        <taxon>Actinomycetes</taxon>
        <taxon>Micrococcales</taxon>
        <taxon>Ornithinimicrobiaceae</taxon>
        <taxon>Ornithinimicrobium</taxon>
    </lineage>
</organism>
<dbReference type="InterPro" id="IPR036761">
    <property type="entry name" value="TTHA0802/YceI-like_sf"/>
</dbReference>
<sequence length="184" mass="20222">MPDIDPALSGTWVFDPGHTRVGFSARHAMVTTVRGTFTDVSGVIVLDAGDLASSSVEVRLSAASITTNNAQRDEHLRSPDFFDVETYPDITFRSSTVDEVDQDSFMVVGDLTIRDVTRQVAIPIALLGVQRDQLGNLRAGFEATRRLDRRDFGLHWNMPLDAGGLLISEKVTLEFEISAIKQEA</sequence>
<dbReference type="Pfam" id="PF04264">
    <property type="entry name" value="YceI"/>
    <property type="match status" value="1"/>
</dbReference>
<dbReference type="SMART" id="SM00867">
    <property type="entry name" value="YceI"/>
    <property type="match status" value="1"/>
</dbReference>
<keyword evidence="4" id="KW-1185">Reference proteome</keyword>
<accession>A0ABQ2FCT0</accession>
<dbReference type="Gene3D" id="2.40.128.110">
    <property type="entry name" value="Lipid/polyisoprenoid-binding, YceI-like"/>
    <property type="match status" value="1"/>
</dbReference>
<reference evidence="4" key="1">
    <citation type="journal article" date="2019" name="Int. J. Syst. Evol. Microbiol.">
        <title>The Global Catalogue of Microorganisms (GCM) 10K type strain sequencing project: providing services to taxonomists for standard genome sequencing and annotation.</title>
        <authorList>
            <consortium name="The Broad Institute Genomics Platform"/>
            <consortium name="The Broad Institute Genome Sequencing Center for Infectious Disease"/>
            <person name="Wu L."/>
            <person name="Ma J."/>
        </authorList>
    </citation>
    <scope>NUCLEOTIDE SEQUENCE [LARGE SCALE GENOMIC DNA]</scope>
    <source>
        <strain evidence="4">CGMCC 1.5362</strain>
    </source>
</reference>
<name>A0ABQ2FCT0_9MICO</name>
<dbReference type="InterPro" id="IPR007372">
    <property type="entry name" value="Lipid/polyisoprenoid-bd_YceI"/>
</dbReference>
<dbReference type="PANTHER" id="PTHR34406:SF1">
    <property type="entry name" value="PROTEIN YCEI"/>
    <property type="match status" value="1"/>
</dbReference>